<dbReference type="SUPFAM" id="SSF53335">
    <property type="entry name" value="S-adenosyl-L-methionine-dependent methyltransferases"/>
    <property type="match status" value="1"/>
</dbReference>
<protein>
    <submittedName>
        <fullName evidence="1">Uncharacterized protein</fullName>
    </submittedName>
</protein>
<dbReference type="RefSeq" id="XP_033450856.1">
    <property type="nucleotide sequence ID" value="XM_033589831.1"/>
</dbReference>
<accession>A0A6A5RUB0</accession>
<dbReference type="Proteomes" id="UP000800082">
    <property type="component" value="Unassembled WGS sequence"/>
</dbReference>
<organism evidence="1 2">
    <name type="scientific">Didymella exigua CBS 183.55</name>
    <dbReference type="NCBI Taxonomy" id="1150837"/>
    <lineage>
        <taxon>Eukaryota</taxon>
        <taxon>Fungi</taxon>
        <taxon>Dikarya</taxon>
        <taxon>Ascomycota</taxon>
        <taxon>Pezizomycotina</taxon>
        <taxon>Dothideomycetes</taxon>
        <taxon>Pleosporomycetidae</taxon>
        <taxon>Pleosporales</taxon>
        <taxon>Pleosporineae</taxon>
        <taxon>Didymellaceae</taxon>
        <taxon>Didymella</taxon>
    </lineage>
</organism>
<gene>
    <name evidence="1" type="ORF">M421DRAFT_377826</name>
</gene>
<name>A0A6A5RUB0_9PLEO</name>
<dbReference type="Pfam" id="PF01209">
    <property type="entry name" value="Ubie_methyltran"/>
    <property type="match status" value="1"/>
</dbReference>
<dbReference type="InterPro" id="IPR029063">
    <property type="entry name" value="SAM-dependent_MTases_sf"/>
</dbReference>
<evidence type="ECO:0000313" key="2">
    <source>
        <dbReference type="Proteomes" id="UP000800082"/>
    </source>
</evidence>
<dbReference type="GeneID" id="54347479"/>
<dbReference type="AlphaFoldDB" id="A0A6A5RUB0"/>
<dbReference type="EMBL" id="ML978963">
    <property type="protein sequence ID" value="KAF1930608.1"/>
    <property type="molecule type" value="Genomic_DNA"/>
</dbReference>
<dbReference type="OrthoDB" id="2013972at2759"/>
<proteinExistence type="predicted"/>
<keyword evidence="2" id="KW-1185">Reference proteome</keyword>
<sequence>MVQLTEQLSTLKITPVEIFDLACGTGAVEAEIYASVPKNSWTDLKILTGDVSRAMLDYLKQRGEEAGWSALTTKIVDGSKLDESGVGNSFTHIFVGLEIFVLPPDTIRQLVAKLAPGGTLVVTTWAYLPWFSLLAKTSARMNDGPSLPTEEHLWKALTDGRPWLDAAFVKEQLEEAGL</sequence>
<dbReference type="CDD" id="cd02440">
    <property type="entry name" value="AdoMet_MTases"/>
    <property type="match status" value="1"/>
</dbReference>
<reference evidence="1" key="1">
    <citation type="journal article" date="2020" name="Stud. Mycol.">
        <title>101 Dothideomycetes genomes: a test case for predicting lifestyles and emergence of pathogens.</title>
        <authorList>
            <person name="Haridas S."/>
            <person name="Albert R."/>
            <person name="Binder M."/>
            <person name="Bloem J."/>
            <person name="Labutti K."/>
            <person name="Salamov A."/>
            <person name="Andreopoulos B."/>
            <person name="Baker S."/>
            <person name="Barry K."/>
            <person name="Bills G."/>
            <person name="Bluhm B."/>
            <person name="Cannon C."/>
            <person name="Castanera R."/>
            <person name="Culley D."/>
            <person name="Daum C."/>
            <person name="Ezra D."/>
            <person name="Gonzalez J."/>
            <person name="Henrissat B."/>
            <person name="Kuo A."/>
            <person name="Liang C."/>
            <person name="Lipzen A."/>
            <person name="Lutzoni F."/>
            <person name="Magnuson J."/>
            <person name="Mondo S."/>
            <person name="Nolan M."/>
            <person name="Ohm R."/>
            <person name="Pangilinan J."/>
            <person name="Park H.-J."/>
            <person name="Ramirez L."/>
            <person name="Alfaro M."/>
            <person name="Sun H."/>
            <person name="Tritt A."/>
            <person name="Yoshinaga Y."/>
            <person name="Zwiers L.-H."/>
            <person name="Turgeon B."/>
            <person name="Goodwin S."/>
            <person name="Spatafora J."/>
            <person name="Crous P."/>
            <person name="Grigoriev I."/>
        </authorList>
    </citation>
    <scope>NUCLEOTIDE SEQUENCE</scope>
    <source>
        <strain evidence="1">CBS 183.55</strain>
    </source>
</reference>
<evidence type="ECO:0000313" key="1">
    <source>
        <dbReference type="EMBL" id="KAF1930608.1"/>
    </source>
</evidence>
<dbReference type="Gene3D" id="3.40.50.150">
    <property type="entry name" value="Vaccinia Virus protein VP39"/>
    <property type="match status" value="1"/>
</dbReference>